<evidence type="ECO:0000313" key="1">
    <source>
        <dbReference type="EMBL" id="WIC90198.1"/>
    </source>
</evidence>
<gene>
    <name evidence="1" type="primary">48</name>
    <name evidence="1" type="ORF">SEA_VROOMVROOM_48</name>
</gene>
<dbReference type="Gene3D" id="1.20.140.160">
    <property type="match status" value="1"/>
</dbReference>
<dbReference type="SUPFAM" id="SSF88659">
    <property type="entry name" value="Sigma3 and sigma4 domains of RNA polymerase sigma factors"/>
    <property type="match status" value="1"/>
</dbReference>
<protein>
    <submittedName>
        <fullName evidence="1">DNA binding protein</fullName>
    </submittedName>
</protein>
<dbReference type="InterPro" id="IPR013324">
    <property type="entry name" value="RNA_pol_sigma_r3/r4-like"/>
</dbReference>
<evidence type="ECO:0000313" key="2">
    <source>
        <dbReference type="Proteomes" id="UP001243977"/>
    </source>
</evidence>
<reference evidence="1" key="1">
    <citation type="submission" date="2023-05" db="EMBL/GenBank/DDBJ databases">
        <authorList>
            <person name="Barden S."/>
            <person name="Berber-Pulido R."/>
            <person name="Bursulaya I."/>
            <person name="Chawla E."/>
            <person name="Critzer N.A."/>
            <person name="Dawson N.R."/>
            <person name="Deal M.M."/>
            <person name="Douglas K.A."/>
            <person name="Estampa J.P."/>
            <person name="Gowdy G.A."/>
            <person name="Hamid B."/>
            <person name="Hernandez E.R."/>
            <person name="Hoang R.L."/>
            <person name="Hughes A.L."/>
            <person name="Kim C.J."/>
            <person name="Kretschmer T.O."/>
            <person name="Le V.D."/>
            <person name="Li A."/>
            <person name="Li M."/>
            <person name="Lim J.M."/>
            <person name="Martin K.B."/>
            <person name="Martinez D.M."/>
            <person name="Nguyen A.H."/>
            <person name="Okumura J.H."/>
            <person name="Ortiz-Gomez D.E."/>
            <person name="Pan C."/>
            <person name="Pisipati K.L."/>
            <person name="Reyimjan D."/>
            <person name="Robles A."/>
            <person name="Rodriguez J.F."/>
            <person name="Sacristan A."/>
            <person name="Scriven S.P."/>
            <person name="Smith S.M."/>
            <person name="Tosasuk K."/>
            <person name="Tran K.A."/>
            <person name="Unanwa N.C."/>
            <person name="Vajragiri S."/>
            <person name="Vanderpool L.R."/>
            <person name="Vu T.T."/>
            <person name="Wang X."/>
            <person name="Wu F."/>
            <person name="Zhu Y.A."/>
            <person name="Nguyen M."/>
            <person name="Stephenson J.C."/>
            <person name="Zorawik M."/>
            <person name="Garza D.R."/>
            <person name="Reputana M.J."/>
            <person name="Al Banaa F.A."/>
            <person name="Reddi K."/>
            <person name="Freise A.C."/>
            <person name="Furlong K.P."/>
            <person name="Rudner A.D."/>
            <person name="Beyer A.R."/>
            <person name="Chong R.A."/>
            <person name="Edgington N.P."/>
            <person name="Garcia Costas A.M."/>
            <person name="Gibb B.P."/>
            <person name="Klyczek K.K."/>
            <person name="Swerdlow S.J."/>
            <person name="Garlena R.A."/>
            <person name="Russell D.A."/>
            <person name="Jacobs-Sera D."/>
            <person name="Hatfull G.F."/>
        </authorList>
    </citation>
    <scope>NUCLEOTIDE SEQUENCE</scope>
</reference>
<dbReference type="EMBL" id="OQ938592">
    <property type="protein sequence ID" value="WIC90198.1"/>
    <property type="molecule type" value="Genomic_DNA"/>
</dbReference>
<name>A0AA49F9U1_9CAUD</name>
<dbReference type="Proteomes" id="UP001243977">
    <property type="component" value="Segment"/>
</dbReference>
<sequence>MGNAGILAVSMNMTTNHTPDAVRTIFYKRLDLPAITVEQENDLIASAQAGEETSKLAVLYYYAPAMRGAVIRALHPLGHSATQEHREEAQSLALLGILEALAKHDTSRGTRLAATAKYTLRDAYAEIDWAGTSPFAIPEKTLRRFYALMAEADQDIDVALEISHKHSLQPETAMALYRALRLAGSYDGLSSGGEDMDDTLTYASPLTMDDRLDAIIESEERLMVAEALEALTPDEERAIRLLFGFETDEELSETAAGKAMGTSRKIVRKLKASAMPKMREALGVESPALPTEKSCVKCQETKPVEEFHANQAGVPEAGYRATCKACVKAARLAA</sequence>
<keyword evidence="2" id="KW-1185">Reference proteome</keyword>
<accession>A0AA49F9U1</accession>
<proteinExistence type="predicted"/>
<organism evidence="1 2">
    <name type="scientific">Arthrobacter phage VroomVroom</name>
    <dbReference type="NCBI Taxonomy" id="3049371"/>
    <lineage>
        <taxon>Viruses</taxon>
        <taxon>Duplodnaviria</taxon>
        <taxon>Heunggongvirae</taxon>
        <taxon>Uroviricota</taxon>
        <taxon>Caudoviricetes</taxon>
        <taxon>Casidaviridae</taxon>
        <taxon>Hilgardvirus</taxon>
        <taxon>Hilgardvirus vroomvroom</taxon>
    </lineage>
</organism>